<dbReference type="PANTHER" id="PTHR11138:SF5">
    <property type="entry name" value="METHIONYL-TRNA FORMYLTRANSFERASE, MITOCHONDRIAL"/>
    <property type="match status" value="1"/>
</dbReference>
<dbReference type="InterPro" id="IPR002376">
    <property type="entry name" value="Formyl_transf_N"/>
</dbReference>
<feature type="binding site" evidence="5">
    <location>
        <begin position="112"/>
        <end position="115"/>
    </location>
    <ligand>
        <name>(6S)-5,6,7,8-tetrahydrofolate</name>
        <dbReference type="ChEBI" id="CHEBI:57453"/>
    </ligand>
</feature>
<dbReference type="Pfam" id="PF00551">
    <property type="entry name" value="Formyl_trans_N"/>
    <property type="match status" value="1"/>
</dbReference>
<evidence type="ECO:0000313" key="9">
    <source>
        <dbReference type="Proteomes" id="UP000196102"/>
    </source>
</evidence>
<dbReference type="CDD" id="cd08704">
    <property type="entry name" value="Met_tRNA_FMT_C"/>
    <property type="match status" value="1"/>
</dbReference>
<accession>A0A1Z8ARI6</accession>
<evidence type="ECO:0000256" key="3">
    <source>
        <dbReference type="ARBA" id="ARBA00022679"/>
    </source>
</evidence>
<dbReference type="GO" id="GO:0005829">
    <property type="term" value="C:cytosol"/>
    <property type="evidence" value="ECO:0007669"/>
    <property type="project" value="TreeGrafter"/>
</dbReference>
<gene>
    <name evidence="5" type="primary">fmt</name>
    <name evidence="8" type="ORF">A9Q93_10030</name>
</gene>
<evidence type="ECO:0000256" key="2">
    <source>
        <dbReference type="ARBA" id="ARBA00012261"/>
    </source>
</evidence>
<evidence type="ECO:0000256" key="1">
    <source>
        <dbReference type="ARBA" id="ARBA00010699"/>
    </source>
</evidence>
<comment type="function">
    <text evidence="5">Attaches a formyl group to the free amino group of methionyl-tRNA(fMet). The formyl group appears to play a dual role in the initiator identity of N-formylmethionyl-tRNA by promoting its recognition by IF2 and preventing the misappropriation of this tRNA by the elongation apparatus.</text>
</comment>
<comment type="catalytic activity">
    <reaction evidence="5">
        <text>L-methionyl-tRNA(fMet) + (6R)-10-formyltetrahydrofolate = N-formyl-L-methionyl-tRNA(fMet) + (6S)-5,6,7,8-tetrahydrofolate + H(+)</text>
        <dbReference type="Rhea" id="RHEA:24380"/>
        <dbReference type="Rhea" id="RHEA-COMP:9952"/>
        <dbReference type="Rhea" id="RHEA-COMP:9953"/>
        <dbReference type="ChEBI" id="CHEBI:15378"/>
        <dbReference type="ChEBI" id="CHEBI:57453"/>
        <dbReference type="ChEBI" id="CHEBI:78530"/>
        <dbReference type="ChEBI" id="CHEBI:78844"/>
        <dbReference type="ChEBI" id="CHEBI:195366"/>
        <dbReference type="EC" id="2.1.2.9"/>
    </reaction>
</comment>
<evidence type="ECO:0000256" key="5">
    <source>
        <dbReference type="HAMAP-Rule" id="MF_00182"/>
    </source>
</evidence>
<dbReference type="Gene3D" id="3.40.50.12230">
    <property type="match status" value="1"/>
</dbReference>
<dbReference type="SUPFAM" id="SSF50486">
    <property type="entry name" value="FMT C-terminal domain-like"/>
    <property type="match status" value="1"/>
</dbReference>
<dbReference type="PANTHER" id="PTHR11138">
    <property type="entry name" value="METHIONYL-TRNA FORMYLTRANSFERASE"/>
    <property type="match status" value="1"/>
</dbReference>
<proteinExistence type="inferred from homology"/>
<dbReference type="EMBL" id="MAAX01000154">
    <property type="protein sequence ID" value="OUS12931.1"/>
    <property type="molecule type" value="Genomic_DNA"/>
</dbReference>
<dbReference type="Pfam" id="PF02911">
    <property type="entry name" value="Formyl_trans_C"/>
    <property type="match status" value="1"/>
</dbReference>
<feature type="domain" description="Formyl transferase N-terminal" evidence="6">
    <location>
        <begin position="6"/>
        <end position="178"/>
    </location>
</feature>
<dbReference type="EC" id="2.1.2.9" evidence="2 5"/>
<dbReference type="InterPro" id="IPR044135">
    <property type="entry name" value="Met-tRNA-FMT_C"/>
</dbReference>
<dbReference type="InterPro" id="IPR011034">
    <property type="entry name" value="Formyl_transferase-like_C_sf"/>
</dbReference>
<keyword evidence="3 5" id="KW-0808">Transferase</keyword>
<dbReference type="CDD" id="cd08646">
    <property type="entry name" value="FMT_core_Met-tRNA-FMT_N"/>
    <property type="match status" value="1"/>
</dbReference>
<evidence type="ECO:0000259" key="7">
    <source>
        <dbReference type="Pfam" id="PF02911"/>
    </source>
</evidence>
<dbReference type="Proteomes" id="UP000196102">
    <property type="component" value="Unassembled WGS sequence"/>
</dbReference>
<evidence type="ECO:0000313" key="8">
    <source>
        <dbReference type="EMBL" id="OUS12931.1"/>
    </source>
</evidence>
<sequence length="317" mass="35594">MNKSLKIIFFGTPEFATGVLNELHHSIHEIVVVVTAPDKPAGRGRKINESDVKKYAVENQIPVLQPKNLKSEEFLKELRSFHADLQVIVAFRMLPKQVWDMPPLGTFNLHASLLPQYRGAAPINWAIINQESKTGVTTFFIDEKIDTGAIIANKETEILPNENVGSLYSRLMVMGAQLSLETVHMIAQGNVSTTIQEENKQLKPAPKLNNQNTLINFDKSATEVDALVRGLYPYPVAKAVLQDQDEKIVKIHKSSIVHKKHQMIPGSFVIENGCILIACKEDMIVIEEMQLPNKKRMKVKDLLNGYTFDQDARFGKA</sequence>
<dbReference type="HAMAP" id="MF_00182">
    <property type="entry name" value="Formyl_trans"/>
    <property type="match status" value="1"/>
</dbReference>
<evidence type="ECO:0000256" key="4">
    <source>
        <dbReference type="ARBA" id="ARBA00022917"/>
    </source>
</evidence>
<keyword evidence="4 5" id="KW-0648">Protein biosynthesis</keyword>
<organism evidence="8 9">
    <name type="scientific">Nonlabens dokdonensis</name>
    <dbReference type="NCBI Taxonomy" id="328515"/>
    <lineage>
        <taxon>Bacteria</taxon>
        <taxon>Pseudomonadati</taxon>
        <taxon>Bacteroidota</taxon>
        <taxon>Flavobacteriia</taxon>
        <taxon>Flavobacteriales</taxon>
        <taxon>Flavobacteriaceae</taxon>
        <taxon>Nonlabens</taxon>
    </lineage>
</organism>
<name>A0A1Z8ARI6_9FLAO</name>
<dbReference type="SUPFAM" id="SSF53328">
    <property type="entry name" value="Formyltransferase"/>
    <property type="match status" value="1"/>
</dbReference>
<dbReference type="NCBIfam" id="TIGR00460">
    <property type="entry name" value="fmt"/>
    <property type="match status" value="1"/>
</dbReference>
<dbReference type="InterPro" id="IPR005794">
    <property type="entry name" value="Fmt"/>
</dbReference>
<dbReference type="InterPro" id="IPR005793">
    <property type="entry name" value="Formyl_trans_C"/>
</dbReference>
<feature type="domain" description="Formyl transferase C-terminal" evidence="7">
    <location>
        <begin position="207"/>
        <end position="306"/>
    </location>
</feature>
<dbReference type="InterPro" id="IPR041711">
    <property type="entry name" value="Met-tRNA-FMT_N"/>
</dbReference>
<dbReference type="AlphaFoldDB" id="A0A1Z8ARI6"/>
<dbReference type="GO" id="GO:0004479">
    <property type="term" value="F:methionyl-tRNA formyltransferase activity"/>
    <property type="evidence" value="ECO:0007669"/>
    <property type="project" value="UniProtKB-UniRule"/>
</dbReference>
<dbReference type="InterPro" id="IPR036477">
    <property type="entry name" value="Formyl_transf_N_sf"/>
</dbReference>
<protein>
    <recommendedName>
        <fullName evidence="2 5">Methionyl-tRNA formyltransferase</fullName>
        <ecNumber evidence="2 5">2.1.2.9</ecNumber>
    </recommendedName>
</protein>
<dbReference type="RefSeq" id="WP_303687296.1">
    <property type="nucleotide sequence ID" value="NZ_CAJXYO010000009.1"/>
</dbReference>
<comment type="similarity">
    <text evidence="1 5">Belongs to the Fmt family.</text>
</comment>
<reference evidence="9" key="1">
    <citation type="journal article" date="2017" name="Proc. Natl. Acad. Sci. U.S.A.">
        <title>Simulation of Deepwater Horizon oil plume reveals substrate specialization within a complex community of hydrocarbon-degraders.</title>
        <authorList>
            <person name="Hu P."/>
            <person name="Dubinsky E.A."/>
            <person name="Probst A.J."/>
            <person name="Wang J."/>
            <person name="Sieber C.M.K."/>
            <person name="Tom L.M."/>
            <person name="Gardinali P."/>
            <person name="Banfield J.F."/>
            <person name="Atlas R.M."/>
            <person name="Andersen G.L."/>
        </authorList>
    </citation>
    <scope>NUCLEOTIDE SEQUENCE [LARGE SCALE GENOMIC DNA]</scope>
</reference>
<evidence type="ECO:0000259" key="6">
    <source>
        <dbReference type="Pfam" id="PF00551"/>
    </source>
</evidence>
<comment type="caution">
    <text evidence="8">The sequence shown here is derived from an EMBL/GenBank/DDBJ whole genome shotgun (WGS) entry which is preliminary data.</text>
</comment>